<evidence type="ECO:0000256" key="3">
    <source>
        <dbReference type="ARBA" id="ARBA00012925"/>
    </source>
</evidence>
<dbReference type="PANTHER" id="PTHR18952:SF141">
    <property type="entry name" value="CARBONIC ANHYDRASE"/>
    <property type="match status" value="1"/>
</dbReference>
<protein>
    <recommendedName>
        <fullName evidence="3 8">Carbonic anhydrase</fullName>
        <ecNumber evidence="3 8">4.2.1.1</ecNumber>
    </recommendedName>
</protein>
<comment type="caution">
    <text evidence="10">The sequence shown here is derived from an EMBL/GenBank/DDBJ whole genome shotgun (WGS) entry which is preliminary data.</text>
</comment>
<dbReference type="GO" id="GO:0008270">
    <property type="term" value="F:zinc ion binding"/>
    <property type="evidence" value="ECO:0007669"/>
    <property type="project" value="UniProtKB-UniRule"/>
</dbReference>
<accession>A0A834JP53</accession>
<dbReference type="Gene3D" id="3.10.200.10">
    <property type="entry name" value="Alpha carbonic anhydrase"/>
    <property type="match status" value="1"/>
</dbReference>
<evidence type="ECO:0000256" key="4">
    <source>
        <dbReference type="ARBA" id="ARBA00022723"/>
    </source>
</evidence>
<dbReference type="EMBL" id="JACSDY010000022">
    <property type="protein sequence ID" value="KAF7392443.1"/>
    <property type="molecule type" value="Genomic_DNA"/>
</dbReference>
<dbReference type="SMART" id="SM01057">
    <property type="entry name" value="Carb_anhydrase"/>
    <property type="match status" value="1"/>
</dbReference>
<dbReference type="InterPro" id="IPR023561">
    <property type="entry name" value="Carbonic_anhydrase_a-class"/>
</dbReference>
<comment type="catalytic activity">
    <reaction evidence="7 8">
        <text>hydrogencarbonate + H(+) = CO2 + H2O</text>
        <dbReference type="Rhea" id="RHEA:10748"/>
        <dbReference type="ChEBI" id="CHEBI:15377"/>
        <dbReference type="ChEBI" id="CHEBI:15378"/>
        <dbReference type="ChEBI" id="CHEBI:16526"/>
        <dbReference type="ChEBI" id="CHEBI:17544"/>
        <dbReference type="EC" id="4.2.1.1"/>
    </reaction>
</comment>
<dbReference type="AlphaFoldDB" id="A0A834JP53"/>
<dbReference type="SUPFAM" id="SSF51069">
    <property type="entry name" value="Carbonic anhydrase"/>
    <property type="match status" value="1"/>
</dbReference>
<dbReference type="EC" id="4.2.1.1" evidence="3 8"/>
<keyword evidence="11" id="KW-1185">Reference proteome</keyword>
<dbReference type="PANTHER" id="PTHR18952">
    <property type="entry name" value="CARBONIC ANHYDRASE"/>
    <property type="match status" value="1"/>
</dbReference>
<gene>
    <name evidence="10" type="ORF">H0235_017442</name>
</gene>
<feature type="domain" description="Alpha-carbonic anhydrase" evidence="9">
    <location>
        <begin position="137"/>
        <end position="403"/>
    </location>
</feature>
<comment type="function">
    <text evidence="8">Reversible hydration of carbon dioxide.</text>
</comment>
<keyword evidence="4 8" id="KW-0479">Metal-binding</keyword>
<dbReference type="PROSITE" id="PS51144">
    <property type="entry name" value="ALPHA_CA_2"/>
    <property type="match status" value="1"/>
</dbReference>
<name>A0A834JP53_VESPE</name>
<dbReference type="InterPro" id="IPR036398">
    <property type="entry name" value="CA_dom_sf"/>
</dbReference>
<dbReference type="GO" id="GO:0005737">
    <property type="term" value="C:cytoplasm"/>
    <property type="evidence" value="ECO:0007669"/>
    <property type="project" value="TreeGrafter"/>
</dbReference>
<dbReference type="InterPro" id="IPR018338">
    <property type="entry name" value="Carbonic_anhydrase_a-class_CS"/>
</dbReference>
<reference evidence="10" key="1">
    <citation type="journal article" date="2020" name="G3 (Bethesda)">
        <title>High-Quality Assemblies for Three Invasive Social Wasps from the &lt;i&gt;Vespula&lt;/i&gt; Genus.</title>
        <authorList>
            <person name="Harrop T.W.R."/>
            <person name="Guhlin J."/>
            <person name="McLaughlin G.M."/>
            <person name="Permina E."/>
            <person name="Stockwell P."/>
            <person name="Gilligan J."/>
            <person name="Le Lec M.F."/>
            <person name="Gruber M.A.M."/>
            <person name="Quinn O."/>
            <person name="Lovegrove M."/>
            <person name="Duncan E.J."/>
            <person name="Remnant E.J."/>
            <person name="Van Eeckhoven J."/>
            <person name="Graham B."/>
            <person name="Knapp R.A."/>
            <person name="Langford K.W."/>
            <person name="Kronenberg Z."/>
            <person name="Press M.O."/>
            <person name="Eacker S.M."/>
            <person name="Wilson-Rankin E.E."/>
            <person name="Purcell J."/>
            <person name="Lester P.J."/>
            <person name="Dearden P.K."/>
        </authorList>
    </citation>
    <scope>NUCLEOTIDE SEQUENCE</scope>
    <source>
        <strain evidence="10">Volc-1</strain>
    </source>
</reference>
<comment type="similarity">
    <text evidence="2 8">Belongs to the alpha-carbonic anhydrase family.</text>
</comment>
<dbReference type="PROSITE" id="PS00162">
    <property type="entry name" value="ALPHA_CA_1"/>
    <property type="match status" value="1"/>
</dbReference>
<dbReference type="Pfam" id="PF00194">
    <property type="entry name" value="Carb_anhydrase"/>
    <property type="match status" value="2"/>
</dbReference>
<evidence type="ECO:0000256" key="8">
    <source>
        <dbReference type="RuleBase" id="RU367011"/>
    </source>
</evidence>
<evidence type="ECO:0000256" key="1">
    <source>
        <dbReference type="ARBA" id="ARBA00001947"/>
    </source>
</evidence>
<evidence type="ECO:0000256" key="7">
    <source>
        <dbReference type="ARBA" id="ARBA00048348"/>
    </source>
</evidence>
<evidence type="ECO:0000259" key="9">
    <source>
        <dbReference type="PROSITE" id="PS51144"/>
    </source>
</evidence>
<sequence length="403" mass="44818">MAITSNRASTCVDKLTLGSTFKWFNNGRYLRASSPVRNAGRTGRAKRRKLLQLSRKEVSHVGSPYVRKGGNLLLGSGVLGRVYSPFSRKLRTRTTTEERTGFSSFLTVFDYHDPTKWEPSSVRGFRLLFTLPSGLPLQHASASNPCPSTWVEKFPMAAGSRQSPVNIETDRVESDHEALSSKPLRWKYPATASRKLVNPGYCWRIDTDGDGTQTSVDINKHSPLITAPTWGQHKYGWSNQAHPVIETSQERSSSCHKDPILIAVLSGGPLMDDIYKLEQYHCHWGCSDSRGSEHTVDGQAFAGELHLVHWNTSKYKTFAEAAKASDGLAVLGVFLKLLHKLQALEAESVTVATLTASVDRRLRKRLYGEGREPLFRSSKLQRNSLFHASTDIVNVIARPPDGI</sequence>
<evidence type="ECO:0000313" key="11">
    <source>
        <dbReference type="Proteomes" id="UP000600918"/>
    </source>
</evidence>
<dbReference type="Proteomes" id="UP000600918">
    <property type="component" value="Unassembled WGS sequence"/>
</dbReference>
<evidence type="ECO:0000256" key="2">
    <source>
        <dbReference type="ARBA" id="ARBA00010718"/>
    </source>
</evidence>
<proteinExistence type="inferred from homology"/>
<organism evidence="10 11">
    <name type="scientific">Vespula pensylvanica</name>
    <name type="common">Western yellow jacket</name>
    <name type="synonym">Wasp</name>
    <dbReference type="NCBI Taxonomy" id="30213"/>
    <lineage>
        <taxon>Eukaryota</taxon>
        <taxon>Metazoa</taxon>
        <taxon>Ecdysozoa</taxon>
        <taxon>Arthropoda</taxon>
        <taxon>Hexapoda</taxon>
        <taxon>Insecta</taxon>
        <taxon>Pterygota</taxon>
        <taxon>Neoptera</taxon>
        <taxon>Endopterygota</taxon>
        <taxon>Hymenoptera</taxon>
        <taxon>Apocrita</taxon>
        <taxon>Aculeata</taxon>
        <taxon>Vespoidea</taxon>
        <taxon>Vespidae</taxon>
        <taxon>Vespinae</taxon>
        <taxon>Vespula</taxon>
    </lineage>
</organism>
<comment type="cofactor">
    <cofactor evidence="1 8">
        <name>Zn(2+)</name>
        <dbReference type="ChEBI" id="CHEBI:29105"/>
    </cofactor>
</comment>
<dbReference type="GO" id="GO:0004089">
    <property type="term" value="F:carbonate dehydratase activity"/>
    <property type="evidence" value="ECO:0007669"/>
    <property type="project" value="UniProtKB-UniRule"/>
</dbReference>
<evidence type="ECO:0000313" key="10">
    <source>
        <dbReference type="EMBL" id="KAF7392443.1"/>
    </source>
</evidence>
<keyword evidence="6 8" id="KW-0456">Lyase</keyword>
<dbReference type="InterPro" id="IPR001148">
    <property type="entry name" value="CA_dom"/>
</dbReference>
<keyword evidence="5 8" id="KW-0862">Zinc</keyword>
<evidence type="ECO:0000256" key="6">
    <source>
        <dbReference type="ARBA" id="ARBA00023239"/>
    </source>
</evidence>
<evidence type="ECO:0000256" key="5">
    <source>
        <dbReference type="ARBA" id="ARBA00022833"/>
    </source>
</evidence>